<dbReference type="SUPFAM" id="SSF51316">
    <property type="entry name" value="Mss4-like"/>
    <property type="match status" value="1"/>
</dbReference>
<gene>
    <name evidence="5" type="ORF">ACFSF0_14845</name>
</gene>
<comment type="caution">
    <text evidence="5">The sequence shown here is derived from an EMBL/GenBank/DDBJ whole genome shotgun (WGS) entry which is preliminary data.</text>
</comment>
<evidence type="ECO:0000256" key="2">
    <source>
        <dbReference type="ARBA" id="ARBA00022723"/>
    </source>
</evidence>
<evidence type="ECO:0000259" key="4">
    <source>
        <dbReference type="PROSITE" id="PS51891"/>
    </source>
</evidence>
<keyword evidence="3" id="KW-0862">Zinc</keyword>
<feature type="domain" description="CENP-V/GFA" evidence="4">
    <location>
        <begin position="13"/>
        <end position="129"/>
    </location>
</feature>
<protein>
    <submittedName>
        <fullName evidence="5">GFA family protein</fullName>
    </submittedName>
</protein>
<dbReference type="InterPro" id="IPR052355">
    <property type="entry name" value="CENP-V-like"/>
</dbReference>
<evidence type="ECO:0000313" key="6">
    <source>
        <dbReference type="Proteomes" id="UP001597304"/>
    </source>
</evidence>
<dbReference type="PANTHER" id="PTHR28620:SF1">
    <property type="entry name" value="CENP-V_GFA DOMAIN-CONTAINING PROTEIN"/>
    <property type="match status" value="1"/>
</dbReference>
<comment type="similarity">
    <text evidence="1">Belongs to the Gfa family.</text>
</comment>
<dbReference type="EMBL" id="JBHUEJ010000036">
    <property type="protein sequence ID" value="MFD1711888.1"/>
    <property type="molecule type" value="Genomic_DNA"/>
</dbReference>
<organism evidence="5 6">
    <name type="scientific">Ottowia flava</name>
    <dbReference type="NCBI Taxonomy" id="2675430"/>
    <lineage>
        <taxon>Bacteria</taxon>
        <taxon>Pseudomonadati</taxon>
        <taxon>Pseudomonadota</taxon>
        <taxon>Betaproteobacteria</taxon>
        <taxon>Burkholderiales</taxon>
        <taxon>Comamonadaceae</taxon>
        <taxon>Ottowia</taxon>
    </lineage>
</organism>
<evidence type="ECO:0000313" key="5">
    <source>
        <dbReference type="EMBL" id="MFD1711888.1"/>
    </source>
</evidence>
<dbReference type="PANTHER" id="PTHR28620">
    <property type="entry name" value="CENTROMERE PROTEIN V"/>
    <property type="match status" value="1"/>
</dbReference>
<keyword evidence="6" id="KW-1185">Reference proteome</keyword>
<dbReference type="PROSITE" id="PS51891">
    <property type="entry name" value="CENP_V_GFA"/>
    <property type="match status" value="1"/>
</dbReference>
<evidence type="ECO:0000256" key="1">
    <source>
        <dbReference type="ARBA" id="ARBA00005495"/>
    </source>
</evidence>
<reference evidence="6" key="1">
    <citation type="journal article" date="2019" name="Int. J. Syst. Evol. Microbiol.">
        <title>The Global Catalogue of Microorganisms (GCM) 10K type strain sequencing project: providing services to taxonomists for standard genome sequencing and annotation.</title>
        <authorList>
            <consortium name="The Broad Institute Genomics Platform"/>
            <consortium name="The Broad Institute Genome Sequencing Center for Infectious Disease"/>
            <person name="Wu L."/>
            <person name="Ma J."/>
        </authorList>
    </citation>
    <scope>NUCLEOTIDE SEQUENCE [LARGE SCALE GENOMIC DNA]</scope>
    <source>
        <strain evidence="6">LMG 29247</strain>
    </source>
</reference>
<dbReference type="InterPro" id="IPR011057">
    <property type="entry name" value="Mss4-like_sf"/>
</dbReference>
<name>A0ABW4KWJ4_9BURK</name>
<accession>A0ABW4KWJ4</accession>
<proteinExistence type="inferred from homology"/>
<dbReference type="Gene3D" id="2.170.150.70">
    <property type="match status" value="1"/>
</dbReference>
<evidence type="ECO:0000256" key="3">
    <source>
        <dbReference type="ARBA" id="ARBA00022833"/>
    </source>
</evidence>
<dbReference type="InterPro" id="IPR006913">
    <property type="entry name" value="CENP-V/GFA"/>
</dbReference>
<dbReference type="Proteomes" id="UP001597304">
    <property type="component" value="Unassembled WGS sequence"/>
</dbReference>
<keyword evidence="2" id="KW-0479">Metal-binding</keyword>
<dbReference type="Pfam" id="PF04828">
    <property type="entry name" value="GFA"/>
    <property type="match status" value="1"/>
</dbReference>
<sequence length="154" mass="16983">MTDTALPDASRPLAAACHCGAVRFSVLLEGGWAEARRCNCSYCRMRGAVALSARLTDITVLQGQDVLTRYQFNTGQAQHFFCSRCGIYTFHQRRSRPDQYGVNAACIEGVSPFDFADVAVMEGRTHPRDRVDGSTGPQVAGWLRYRDDDEASAL</sequence>
<dbReference type="RefSeq" id="WP_147912503.1">
    <property type="nucleotide sequence ID" value="NZ_JBHUEJ010000036.1"/>
</dbReference>